<feature type="region of interest" description="Disordered" evidence="1">
    <location>
        <begin position="84"/>
        <end position="104"/>
    </location>
</feature>
<dbReference type="AlphaFoldDB" id="A0A0C2JZ52"/>
<gene>
    <name evidence="2" type="ORF">RF11_07435</name>
</gene>
<dbReference type="Proteomes" id="UP000031668">
    <property type="component" value="Unassembled WGS sequence"/>
</dbReference>
<evidence type="ECO:0000313" key="3">
    <source>
        <dbReference type="Proteomes" id="UP000031668"/>
    </source>
</evidence>
<evidence type="ECO:0000313" key="2">
    <source>
        <dbReference type="EMBL" id="KII74923.1"/>
    </source>
</evidence>
<proteinExistence type="predicted"/>
<name>A0A0C2JZ52_THEKT</name>
<reference evidence="2 3" key="1">
    <citation type="journal article" date="2014" name="Genome Biol. Evol.">
        <title>The genome of the myxosporean Thelohanellus kitauei shows adaptations to nutrient acquisition within its fish host.</title>
        <authorList>
            <person name="Yang Y."/>
            <person name="Xiong J."/>
            <person name="Zhou Z."/>
            <person name="Huo F."/>
            <person name="Miao W."/>
            <person name="Ran C."/>
            <person name="Liu Y."/>
            <person name="Zhang J."/>
            <person name="Feng J."/>
            <person name="Wang M."/>
            <person name="Wang M."/>
            <person name="Wang L."/>
            <person name="Yao B."/>
        </authorList>
    </citation>
    <scope>NUCLEOTIDE SEQUENCE [LARGE SCALE GENOMIC DNA]</scope>
    <source>
        <strain evidence="2">Wuqing</strain>
    </source>
</reference>
<sequence>MLIAHDLSLNEEGSIPYDLFVQPVSVIPRKGSPVEDSARGVASNPRHPNRLTEQAIENLSKRADDDDFVDPSLWGHLVGSKSKQSFYEDPNLSNQQIDNPSRTGKGRFITLKIFRTIRSSA</sequence>
<keyword evidence="3" id="KW-1185">Reference proteome</keyword>
<feature type="compositionally biased region" description="Polar residues" evidence="1">
    <location>
        <begin position="84"/>
        <end position="102"/>
    </location>
</feature>
<accession>A0A0C2JZ52</accession>
<dbReference type="EMBL" id="JWZT01000170">
    <property type="protein sequence ID" value="KII74923.1"/>
    <property type="molecule type" value="Genomic_DNA"/>
</dbReference>
<protein>
    <submittedName>
        <fullName evidence="2">Uncharacterized protein</fullName>
    </submittedName>
</protein>
<organism evidence="2 3">
    <name type="scientific">Thelohanellus kitauei</name>
    <name type="common">Myxosporean</name>
    <dbReference type="NCBI Taxonomy" id="669202"/>
    <lineage>
        <taxon>Eukaryota</taxon>
        <taxon>Metazoa</taxon>
        <taxon>Cnidaria</taxon>
        <taxon>Myxozoa</taxon>
        <taxon>Myxosporea</taxon>
        <taxon>Bivalvulida</taxon>
        <taxon>Platysporina</taxon>
        <taxon>Myxobolidae</taxon>
        <taxon>Thelohanellus</taxon>
    </lineage>
</organism>
<comment type="caution">
    <text evidence="2">The sequence shown here is derived from an EMBL/GenBank/DDBJ whole genome shotgun (WGS) entry which is preliminary data.</text>
</comment>
<evidence type="ECO:0000256" key="1">
    <source>
        <dbReference type="SAM" id="MobiDB-lite"/>
    </source>
</evidence>